<name>A0ABZ2I3B7_9HYPH</name>
<sequence>MIAAWALIVGGLVRVVGEVLEILAGGHTAVSSGIAGGALILVMIGFGGLWPEARGNRLARLAIIMIGLGALGFAGIAAWSISMGTLPMGVVAQMPVFIAIALVTLIGAMALAVWLITSSSYPVWIGIVMSISIAMSLVSSFVAFPALVQPLIDLVMALTFIQLGLLMRERRKTGTRL</sequence>
<evidence type="ECO:0008006" key="4">
    <source>
        <dbReference type="Google" id="ProtNLM"/>
    </source>
</evidence>
<feature type="transmembrane region" description="Helical" evidence="1">
    <location>
        <begin position="27"/>
        <end position="49"/>
    </location>
</feature>
<accession>A0ABZ2I3B7</accession>
<dbReference type="RefSeq" id="WP_338608480.1">
    <property type="nucleotide sequence ID" value="NZ_CP146275.1"/>
</dbReference>
<dbReference type="EMBL" id="CP146275">
    <property type="protein sequence ID" value="WWT33056.1"/>
    <property type="molecule type" value="Genomic_DNA"/>
</dbReference>
<gene>
    <name evidence="2" type="ORF">V6617_00850</name>
</gene>
<keyword evidence="3" id="KW-1185">Reference proteome</keyword>
<feature type="transmembrane region" description="Helical" evidence="1">
    <location>
        <begin position="94"/>
        <end position="116"/>
    </location>
</feature>
<keyword evidence="1" id="KW-0472">Membrane</keyword>
<organism evidence="2 3">
    <name type="scientific">Pelagibacterium nitratireducens</name>
    <dbReference type="NCBI Taxonomy" id="1046114"/>
    <lineage>
        <taxon>Bacteria</taxon>
        <taxon>Pseudomonadati</taxon>
        <taxon>Pseudomonadota</taxon>
        <taxon>Alphaproteobacteria</taxon>
        <taxon>Hyphomicrobiales</taxon>
        <taxon>Devosiaceae</taxon>
        <taxon>Pelagibacterium</taxon>
    </lineage>
</organism>
<reference evidence="2 3" key="1">
    <citation type="submission" date="2024-02" db="EMBL/GenBank/DDBJ databases">
        <title>Complete genome sequence of Pelagibacterium nitratireducens ZH15.</title>
        <authorList>
            <person name="Zhao L.H."/>
        </authorList>
    </citation>
    <scope>NUCLEOTIDE SEQUENCE [LARGE SCALE GENOMIC DNA]</scope>
    <source>
        <strain evidence="2 3">ZH15</strain>
    </source>
</reference>
<keyword evidence="1" id="KW-0812">Transmembrane</keyword>
<dbReference type="Proteomes" id="UP001369958">
    <property type="component" value="Chromosome"/>
</dbReference>
<feature type="transmembrane region" description="Helical" evidence="1">
    <location>
        <begin position="61"/>
        <end position="82"/>
    </location>
</feature>
<evidence type="ECO:0000313" key="2">
    <source>
        <dbReference type="EMBL" id="WWT33056.1"/>
    </source>
</evidence>
<proteinExistence type="predicted"/>
<keyword evidence="1" id="KW-1133">Transmembrane helix</keyword>
<feature type="transmembrane region" description="Helical" evidence="1">
    <location>
        <begin position="123"/>
        <end position="144"/>
    </location>
</feature>
<feature type="transmembrane region" description="Helical" evidence="1">
    <location>
        <begin position="150"/>
        <end position="167"/>
    </location>
</feature>
<evidence type="ECO:0000256" key="1">
    <source>
        <dbReference type="SAM" id="Phobius"/>
    </source>
</evidence>
<protein>
    <recommendedName>
        <fullName evidence="4">Transmembrane protein</fullName>
    </recommendedName>
</protein>
<evidence type="ECO:0000313" key="3">
    <source>
        <dbReference type="Proteomes" id="UP001369958"/>
    </source>
</evidence>